<dbReference type="InterPro" id="IPR009709">
    <property type="entry name" value="DUF1290"/>
</dbReference>
<keyword evidence="1 2" id="KW-0472">Membrane</keyword>
<dbReference type="Proteomes" id="UP000321547">
    <property type="component" value="Unassembled WGS sequence"/>
</dbReference>
<proteinExistence type="inferred from homology"/>
<dbReference type="STRING" id="306540.SAMN05421839_102199"/>
<dbReference type="GO" id="GO:0005886">
    <property type="term" value="C:plasma membrane"/>
    <property type="evidence" value="ECO:0007669"/>
    <property type="project" value="UniProtKB-SubCell"/>
</dbReference>
<gene>
    <name evidence="3" type="primary">sbp</name>
    <name evidence="3" type="ORF">HHA03_02270</name>
    <name evidence="4" type="ORF">SAMN05421839_102199</name>
</gene>
<comment type="similarity">
    <text evidence="1">Belongs to the sbp family.</text>
</comment>
<accession>A0A1I5LSH6</accession>
<evidence type="ECO:0000313" key="6">
    <source>
        <dbReference type="Proteomes" id="UP000321547"/>
    </source>
</evidence>
<evidence type="ECO:0000313" key="5">
    <source>
        <dbReference type="Proteomes" id="UP000242243"/>
    </source>
</evidence>
<dbReference type="EMBL" id="FOXC01000002">
    <property type="protein sequence ID" value="SFO99766.1"/>
    <property type="molecule type" value="Genomic_DNA"/>
</dbReference>
<dbReference type="Proteomes" id="UP000242243">
    <property type="component" value="Unassembled WGS sequence"/>
</dbReference>
<dbReference type="PIRSF" id="PIRSF018579">
    <property type="entry name" value="Sbp"/>
    <property type="match status" value="1"/>
</dbReference>
<evidence type="ECO:0000256" key="2">
    <source>
        <dbReference type="SAM" id="Phobius"/>
    </source>
</evidence>
<sequence length="134" mass="15281">MWLMIIFLGLGIGLGLLSDFSIPALYSNYLSLAILAAFDTLLGGIRAHFEHVFNQFIFVTGFFFNITLAIFLTFIGAQLGVDLYLAAVFAFGWRLFQNIAIIRRRILDRWQQQKTLKKKSQSTLSIEKSKLIDK</sequence>
<feature type="transmembrane region" description="Helical" evidence="2">
    <location>
        <begin position="83"/>
        <end position="102"/>
    </location>
</feature>
<evidence type="ECO:0000313" key="3">
    <source>
        <dbReference type="EMBL" id="GEM00695.1"/>
    </source>
</evidence>
<keyword evidence="1 2" id="KW-0812">Transmembrane</keyword>
<feature type="transmembrane region" description="Helical" evidence="2">
    <location>
        <begin position="29"/>
        <end position="49"/>
    </location>
</feature>
<organism evidence="4 5">
    <name type="scientific">Halolactibacillus halophilus</name>
    <dbReference type="NCBI Taxonomy" id="306540"/>
    <lineage>
        <taxon>Bacteria</taxon>
        <taxon>Bacillati</taxon>
        <taxon>Bacillota</taxon>
        <taxon>Bacilli</taxon>
        <taxon>Bacillales</taxon>
        <taxon>Bacillaceae</taxon>
        <taxon>Halolactibacillus</taxon>
    </lineage>
</organism>
<dbReference type="OrthoDB" id="9812056at2"/>
<dbReference type="AlphaFoldDB" id="A0A1I5LSH6"/>
<dbReference type="EMBL" id="BJWI01000002">
    <property type="protein sequence ID" value="GEM00695.1"/>
    <property type="molecule type" value="Genomic_DNA"/>
</dbReference>
<comment type="subcellular location">
    <subcellularLocation>
        <location evidence="1">Cell membrane</location>
        <topology evidence="1">Multi-pass membrane protein</topology>
    </subcellularLocation>
</comment>
<name>A0A1I5LSH6_9BACI</name>
<evidence type="ECO:0000313" key="4">
    <source>
        <dbReference type="EMBL" id="SFO99766.1"/>
    </source>
</evidence>
<feature type="transmembrane region" description="Helical" evidence="2">
    <location>
        <begin position="56"/>
        <end position="77"/>
    </location>
</feature>
<keyword evidence="1" id="KW-1003">Cell membrane</keyword>
<dbReference type="RefSeq" id="WP_089829890.1">
    <property type="nucleotide sequence ID" value="NZ_BJWI01000002.1"/>
</dbReference>
<evidence type="ECO:0000256" key="1">
    <source>
        <dbReference type="PIRNR" id="PIRNR018579"/>
    </source>
</evidence>
<dbReference type="Pfam" id="PF06947">
    <property type="entry name" value="DUF1290"/>
    <property type="match status" value="1"/>
</dbReference>
<keyword evidence="2" id="KW-1133">Transmembrane helix</keyword>
<reference evidence="4 5" key="1">
    <citation type="submission" date="2016-10" db="EMBL/GenBank/DDBJ databases">
        <authorList>
            <person name="de Groot N.N."/>
        </authorList>
    </citation>
    <scope>NUCLEOTIDE SEQUENCE [LARGE SCALE GENOMIC DNA]</scope>
    <source>
        <strain evidence="4 5">DSM 17073</strain>
    </source>
</reference>
<reference evidence="3 6" key="2">
    <citation type="submission" date="2019-07" db="EMBL/GenBank/DDBJ databases">
        <title>Whole genome shotgun sequence of Halolactibacillus halophilus NBRC 100868.</title>
        <authorList>
            <person name="Hosoyama A."/>
            <person name="Uohara A."/>
            <person name="Ohji S."/>
            <person name="Ichikawa N."/>
        </authorList>
    </citation>
    <scope>NUCLEOTIDE SEQUENCE [LARGE SCALE GENOMIC DNA]</scope>
    <source>
        <strain evidence="3 6">NBRC 100868</strain>
    </source>
</reference>
<keyword evidence="6" id="KW-1185">Reference proteome</keyword>
<protein>
    <submittedName>
        <fullName evidence="4">Small basic protein</fullName>
    </submittedName>
</protein>